<proteinExistence type="predicted"/>
<sequence>MGKSRKPSANMKKVAAFKSQLGDGGLGGLDDIFAREEERSERQAVEHDEALYEKACASKNRYSSHADAEEAIRLCAEHGTRGLRSYKCRYCGGWHLTSKPQ</sequence>
<dbReference type="Proteomes" id="UP000786989">
    <property type="component" value="Unassembled WGS sequence"/>
</dbReference>
<dbReference type="RefSeq" id="WP_123207764.1">
    <property type="nucleotide sequence ID" value="NZ_JBHTHO010000004.1"/>
</dbReference>
<dbReference type="OrthoDB" id="3232804at2"/>
<accession>A0A3N0B458</accession>
<comment type="caution">
    <text evidence="2">The sequence shown here is derived from an EMBL/GenBank/DDBJ whole genome shotgun (WGS) entry which is preliminary data.</text>
</comment>
<reference evidence="2" key="2">
    <citation type="journal article" date="2019" name="Microbiol. Resour. Announc.">
        <title>Draft Genome Sequences of Type Strains of Gordonibacter faecihominis, Paraeggerthella hongkongensis, Parvibacter caecicola,Slackia equolifaciens, Slackia faecicanis, and Slackia isoflavoniconvertens.</title>
        <authorList>
            <person name="Danylec N."/>
            <person name="Stoll D.A."/>
            <person name="Dotsch A."/>
            <person name="Huch M."/>
        </authorList>
    </citation>
    <scope>NUCLEOTIDE SEQUENCE</scope>
    <source>
        <strain evidence="2">DSM 24851</strain>
    </source>
</reference>
<dbReference type="EMBL" id="DYWI01000033">
    <property type="protein sequence ID" value="HJF64876.1"/>
    <property type="molecule type" value="Genomic_DNA"/>
</dbReference>
<evidence type="ECO:0000313" key="1">
    <source>
        <dbReference type="EMBL" id="HJF64876.1"/>
    </source>
</evidence>
<evidence type="ECO:0000313" key="3">
    <source>
        <dbReference type="Proteomes" id="UP000269591"/>
    </source>
</evidence>
<reference evidence="1" key="4">
    <citation type="submission" date="2021-09" db="EMBL/GenBank/DDBJ databases">
        <authorList>
            <person name="Gilroy R."/>
        </authorList>
    </citation>
    <scope>NUCLEOTIDE SEQUENCE</scope>
    <source>
        <strain evidence="1">ChiGjej6B6-11269</strain>
    </source>
</reference>
<dbReference type="AlphaFoldDB" id="A0A3N0B458"/>
<reference evidence="3" key="1">
    <citation type="submission" date="2018-05" db="EMBL/GenBank/DDBJ databases">
        <title>Genome Sequencing of selected type strains of the family Eggerthellaceae.</title>
        <authorList>
            <person name="Danylec N."/>
            <person name="Stoll D.A."/>
            <person name="Doetsch A."/>
            <person name="Huch M."/>
        </authorList>
    </citation>
    <scope>NUCLEOTIDE SEQUENCE [LARGE SCALE GENOMIC DNA]</scope>
    <source>
        <strain evidence="3">DSM 24851</strain>
    </source>
</reference>
<organism evidence="2 3">
    <name type="scientific">Slackia equolifaciens</name>
    <dbReference type="NCBI Taxonomy" id="498718"/>
    <lineage>
        <taxon>Bacteria</taxon>
        <taxon>Bacillati</taxon>
        <taxon>Actinomycetota</taxon>
        <taxon>Coriobacteriia</taxon>
        <taxon>Eggerthellales</taxon>
        <taxon>Eggerthellaceae</taxon>
        <taxon>Slackia</taxon>
    </lineage>
</organism>
<keyword evidence="3" id="KW-1185">Reference proteome</keyword>
<dbReference type="Proteomes" id="UP000269591">
    <property type="component" value="Unassembled WGS sequence"/>
</dbReference>
<dbReference type="EMBL" id="QIBX01000001">
    <property type="protein sequence ID" value="RNL41901.1"/>
    <property type="molecule type" value="Genomic_DNA"/>
</dbReference>
<reference evidence="1" key="3">
    <citation type="journal article" date="2021" name="PeerJ">
        <title>Extensive microbial diversity within the chicken gut microbiome revealed by metagenomics and culture.</title>
        <authorList>
            <person name="Gilroy R."/>
            <person name="Ravi A."/>
            <person name="Getino M."/>
            <person name="Pursley I."/>
            <person name="Horton D.L."/>
            <person name="Alikhan N.F."/>
            <person name="Baker D."/>
            <person name="Gharbi K."/>
            <person name="Hall N."/>
            <person name="Watson M."/>
            <person name="Adriaenssens E.M."/>
            <person name="Foster-Nyarko E."/>
            <person name="Jarju S."/>
            <person name="Secka A."/>
            <person name="Antonio M."/>
            <person name="Oren A."/>
            <person name="Chaudhuri R.R."/>
            <person name="La Ragione R."/>
            <person name="Hildebrand F."/>
            <person name="Pallen M.J."/>
        </authorList>
    </citation>
    <scope>NUCLEOTIDE SEQUENCE</scope>
    <source>
        <strain evidence="1">ChiGjej6B6-11269</strain>
    </source>
</reference>
<evidence type="ECO:0000313" key="2">
    <source>
        <dbReference type="EMBL" id="RNL41901.1"/>
    </source>
</evidence>
<protein>
    <submittedName>
        <fullName evidence="2">Uncharacterized protein</fullName>
    </submittedName>
</protein>
<gene>
    <name evidence="2" type="ORF">DMP06_00355</name>
    <name evidence="1" type="ORF">K8U77_01995</name>
</gene>
<name>A0A3N0B458_9ACTN</name>